<dbReference type="Proteomes" id="UP001054945">
    <property type="component" value="Unassembled WGS sequence"/>
</dbReference>
<feature type="compositionally biased region" description="Polar residues" evidence="1">
    <location>
        <begin position="73"/>
        <end position="87"/>
    </location>
</feature>
<comment type="caution">
    <text evidence="2">The sequence shown here is derived from an EMBL/GenBank/DDBJ whole genome shotgun (WGS) entry which is preliminary data.</text>
</comment>
<sequence>MYSFFYGFLAGKPKPVINIPSIIPNIASVIKFIKPTIQIRPCQKYLQAEEGATWDQKSFKLIEAYESRSLHSQMNQSQVIHQMNHPQIPSFPDESIPSFPSHHSQIPSIPDESSKDPIIPK</sequence>
<name>A0AAV4NBR3_CAEEX</name>
<reference evidence="2 3" key="1">
    <citation type="submission" date="2021-06" db="EMBL/GenBank/DDBJ databases">
        <title>Caerostris extrusa draft genome.</title>
        <authorList>
            <person name="Kono N."/>
            <person name="Arakawa K."/>
        </authorList>
    </citation>
    <scope>NUCLEOTIDE SEQUENCE [LARGE SCALE GENOMIC DNA]</scope>
</reference>
<evidence type="ECO:0000313" key="3">
    <source>
        <dbReference type="Proteomes" id="UP001054945"/>
    </source>
</evidence>
<proteinExistence type="predicted"/>
<evidence type="ECO:0000313" key="2">
    <source>
        <dbReference type="EMBL" id="GIX82252.1"/>
    </source>
</evidence>
<evidence type="ECO:0000256" key="1">
    <source>
        <dbReference type="SAM" id="MobiDB-lite"/>
    </source>
</evidence>
<dbReference type="AlphaFoldDB" id="A0AAV4NBR3"/>
<organism evidence="2 3">
    <name type="scientific">Caerostris extrusa</name>
    <name type="common">Bark spider</name>
    <name type="synonym">Caerostris bankana</name>
    <dbReference type="NCBI Taxonomy" id="172846"/>
    <lineage>
        <taxon>Eukaryota</taxon>
        <taxon>Metazoa</taxon>
        <taxon>Ecdysozoa</taxon>
        <taxon>Arthropoda</taxon>
        <taxon>Chelicerata</taxon>
        <taxon>Arachnida</taxon>
        <taxon>Araneae</taxon>
        <taxon>Araneomorphae</taxon>
        <taxon>Entelegynae</taxon>
        <taxon>Araneoidea</taxon>
        <taxon>Araneidae</taxon>
        <taxon>Caerostris</taxon>
    </lineage>
</organism>
<dbReference type="EMBL" id="BPLR01020761">
    <property type="protein sequence ID" value="GIX82252.1"/>
    <property type="molecule type" value="Genomic_DNA"/>
</dbReference>
<accession>A0AAV4NBR3</accession>
<keyword evidence="3" id="KW-1185">Reference proteome</keyword>
<protein>
    <submittedName>
        <fullName evidence="2">Uncharacterized protein</fullName>
    </submittedName>
</protein>
<gene>
    <name evidence="2" type="ORF">CEXT_196951</name>
</gene>
<feature type="region of interest" description="Disordered" evidence="1">
    <location>
        <begin position="73"/>
        <end position="121"/>
    </location>
</feature>